<proteinExistence type="predicted"/>
<dbReference type="RefSeq" id="WP_002695599.1">
    <property type="nucleotide sequence ID" value="NZ_AAWS01000008.1"/>
</dbReference>
<reference evidence="1 2" key="1">
    <citation type="submission" date="2007-01" db="EMBL/GenBank/DDBJ databases">
        <authorList>
            <person name="Haygood M."/>
            <person name="Podell S."/>
            <person name="Anderson C."/>
            <person name="Hopkinson B."/>
            <person name="Roe K."/>
            <person name="Barbeau K."/>
            <person name="Gaasterland T."/>
            <person name="Ferriera S."/>
            <person name="Johnson J."/>
            <person name="Kravitz S."/>
            <person name="Beeson K."/>
            <person name="Sutton G."/>
            <person name="Rogers Y.-H."/>
            <person name="Friedman R."/>
            <person name="Frazier M."/>
            <person name="Venter J.C."/>
        </authorList>
    </citation>
    <scope>NUCLEOTIDE SEQUENCE [LARGE SCALE GENOMIC DNA]</scope>
    <source>
        <strain evidence="1 2">ATCC 23134</strain>
    </source>
</reference>
<dbReference type="AlphaFoldDB" id="A1ZHP6"/>
<protein>
    <recommendedName>
        <fullName evidence="3">Sigma-70 family RNA polymerase sigma factor</fullName>
    </recommendedName>
</protein>
<dbReference type="SUPFAM" id="SSF88946">
    <property type="entry name" value="Sigma2 domain of RNA polymerase sigma factors"/>
    <property type="match status" value="1"/>
</dbReference>
<dbReference type="InterPro" id="IPR013325">
    <property type="entry name" value="RNA_pol_sigma_r2"/>
</dbReference>
<evidence type="ECO:0008006" key="3">
    <source>
        <dbReference type="Google" id="ProtNLM"/>
    </source>
</evidence>
<organism evidence="1 2">
    <name type="scientific">Microscilla marina ATCC 23134</name>
    <dbReference type="NCBI Taxonomy" id="313606"/>
    <lineage>
        <taxon>Bacteria</taxon>
        <taxon>Pseudomonadati</taxon>
        <taxon>Bacteroidota</taxon>
        <taxon>Cytophagia</taxon>
        <taxon>Cytophagales</taxon>
        <taxon>Microscillaceae</taxon>
        <taxon>Microscilla</taxon>
    </lineage>
</organism>
<comment type="caution">
    <text evidence="1">The sequence shown here is derived from an EMBL/GenBank/DDBJ whole genome shotgun (WGS) entry which is preliminary data.</text>
</comment>
<dbReference type="GO" id="GO:0003700">
    <property type="term" value="F:DNA-binding transcription factor activity"/>
    <property type="evidence" value="ECO:0007669"/>
    <property type="project" value="InterPro"/>
</dbReference>
<dbReference type="OrthoDB" id="9782991at2"/>
<accession>A1ZHP6</accession>
<dbReference type="Gene3D" id="1.10.1740.10">
    <property type="match status" value="1"/>
</dbReference>
<sequence length="193" mass="23312">MPQEENYERFIEKLKRKDQDAWEEAYELYYPKTEAFLRSIKYPSATLKEDAKDIWQETVIVLFINLAKGKVMEDLGGYIYGIIKRKGFKKLNEKMKKTEIKDNNLVPEENEYERLNTFNEIVQDVFKDMAKQKGLKHCIDIIRMFFLERKRDREIAEKTQLSEAYIRVRRSKVCLPYFRKAFAKHYKFPDLQN</sequence>
<name>A1ZHP6_MICM2</name>
<gene>
    <name evidence="1" type="ORF">M23134_05386</name>
</gene>
<dbReference type="GO" id="GO:0006352">
    <property type="term" value="P:DNA-templated transcription initiation"/>
    <property type="evidence" value="ECO:0007669"/>
    <property type="project" value="InterPro"/>
</dbReference>
<evidence type="ECO:0000313" key="2">
    <source>
        <dbReference type="Proteomes" id="UP000004095"/>
    </source>
</evidence>
<dbReference type="Proteomes" id="UP000004095">
    <property type="component" value="Unassembled WGS sequence"/>
</dbReference>
<keyword evidence="2" id="KW-1185">Reference proteome</keyword>
<dbReference type="EMBL" id="AAWS01000008">
    <property type="protein sequence ID" value="EAY30053.1"/>
    <property type="molecule type" value="Genomic_DNA"/>
</dbReference>
<evidence type="ECO:0000313" key="1">
    <source>
        <dbReference type="EMBL" id="EAY30053.1"/>
    </source>
</evidence>